<keyword evidence="13 15" id="KW-0539">Nucleus</keyword>
<dbReference type="GO" id="GO:0043139">
    <property type="term" value="F:5'-3' DNA helicase activity"/>
    <property type="evidence" value="ECO:0007669"/>
    <property type="project" value="UniProtKB-UniRule"/>
</dbReference>
<evidence type="ECO:0000256" key="1">
    <source>
        <dbReference type="ARBA" id="ARBA00001946"/>
    </source>
</evidence>
<evidence type="ECO:0000313" key="19">
    <source>
        <dbReference type="Proteomes" id="UP000285405"/>
    </source>
</evidence>
<dbReference type="HAMAP" id="MF_03176">
    <property type="entry name" value="PIF1"/>
    <property type="match status" value="1"/>
</dbReference>
<evidence type="ECO:0000256" key="11">
    <source>
        <dbReference type="ARBA" id="ARBA00023204"/>
    </source>
</evidence>
<dbReference type="PANTHER" id="PTHR47642">
    <property type="entry name" value="ATP-DEPENDENT DNA HELICASE"/>
    <property type="match status" value="1"/>
</dbReference>
<evidence type="ECO:0000256" key="8">
    <source>
        <dbReference type="ARBA" id="ARBA00023125"/>
    </source>
</evidence>
<dbReference type="OrthoDB" id="432234at2759"/>
<dbReference type="Pfam" id="PF05970">
    <property type="entry name" value="PIF1"/>
    <property type="match status" value="1"/>
</dbReference>
<evidence type="ECO:0000256" key="7">
    <source>
        <dbReference type="ARBA" id="ARBA00022840"/>
    </source>
</evidence>
<dbReference type="EMBL" id="MCBR01002991">
    <property type="protein sequence ID" value="RKF81086.1"/>
    <property type="molecule type" value="Genomic_DNA"/>
</dbReference>
<name>A0A420J2R0_9PEZI</name>
<gene>
    <name evidence="15" type="primary">PIF1</name>
    <name evidence="18" type="ORF">GcC1_029006</name>
</gene>
<keyword evidence="9 15" id="KW-0496">Mitochondrion</keyword>
<feature type="domain" description="AAA+ ATPase" evidence="17">
    <location>
        <begin position="389"/>
        <end position="543"/>
    </location>
</feature>
<organism evidence="18 19">
    <name type="scientific">Golovinomyces cichoracearum</name>
    <dbReference type="NCBI Taxonomy" id="62708"/>
    <lineage>
        <taxon>Eukaryota</taxon>
        <taxon>Fungi</taxon>
        <taxon>Dikarya</taxon>
        <taxon>Ascomycota</taxon>
        <taxon>Pezizomycotina</taxon>
        <taxon>Leotiomycetes</taxon>
        <taxon>Erysiphales</taxon>
        <taxon>Erysiphaceae</taxon>
        <taxon>Golovinomyces</taxon>
    </lineage>
</organism>
<keyword evidence="3 15" id="KW-0547">Nucleotide-binding</keyword>
<evidence type="ECO:0000256" key="13">
    <source>
        <dbReference type="ARBA" id="ARBA00023242"/>
    </source>
</evidence>
<comment type="subcellular location">
    <subcellularLocation>
        <location evidence="2">Nucleus</location>
        <location evidence="2">Nucleolus</location>
    </subcellularLocation>
    <subcellularLocation>
        <location evidence="15">Nucleus</location>
    </subcellularLocation>
    <subcellularLocation>
        <location evidence="15">Mitochondrion</location>
    </subcellularLocation>
</comment>
<keyword evidence="10 15" id="KW-0233">DNA recombination</keyword>
<keyword evidence="12 15" id="KW-0413">Isomerase</keyword>
<dbReference type="GO" id="GO:0006281">
    <property type="term" value="P:DNA repair"/>
    <property type="evidence" value="ECO:0007669"/>
    <property type="project" value="UniProtKB-UniRule"/>
</dbReference>
<dbReference type="GO" id="GO:0005730">
    <property type="term" value="C:nucleolus"/>
    <property type="evidence" value="ECO:0007669"/>
    <property type="project" value="UniProtKB-SubCell"/>
</dbReference>
<dbReference type="InterPro" id="IPR003593">
    <property type="entry name" value="AAA+_ATPase"/>
</dbReference>
<keyword evidence="6 15" id="KW-0347">Helicase</keyword>
<feature type="region of interest" description="Disordered" evidence="16">
    <location>
        <begin position="705"/>
        <end position="733"/>
    </location>
</feature>
<dbReference type="CDD" id="cd18809">
    <property type="entry name" value="SF1_C_RecD"/>
    <property type="match status" value="1"/>
</dbReference>
<protein>
    <recommendedName>
        <fullName evidence="15">ATP-dependent DNA helicase PIF1</fullName>
        <ecNumber evidence="15">5.6.2.3</ecNumber>
    </recommendedName>
    <alternativeName>
        <fullName evidence="15">DNA 5'-3' helicase PIF1</fullName>
    </alternativeName>
    <alternativeName>
        <fullName evidence="15">DNA repair and recombination helicase PIF1</fullName>
    </alternativeName>
</protein>
<feature type="DNA-binding region" evidence="15">
    <location>
        <begin position="813"/>
        <end position="832"/>
    </location>
</feature>
<comment type="similarity">
    <text evidence="15">Belongs to the helicase family. PIF1 subfamily.</text>
</comment>
<feature type="compositionally biased region" description="Basic residues" evidence="16">
    <location>
        <begin position="337"/>
        <end position="352"/>
    </location>
</feature>
<dbReference type="GO" id="GO:0000723">
    <property type="term" value="P:telomere maintenance"/>
    <property type="evidence" value="ECO:0007669"/>
    <property type="project" value="InterPro"/>
</dbReference>
<dbReference type="GO" id="GO:0006310">
    <property type="term" value="P:DNA recombination"/>
    <property type="evidence" value="ECO:0007669"/>
    <property type="project" value="UniProtKB-UniRule"/>
</dbReference>
<keyword evidence="4 15" id="KW-0227">DNA damage</keyword>
<comment type="catalytic activity">
    <reaction evidence="14 15">
        <text>ATP + H2O = ADP + phosphate + H(+)</text>
        <dbReference type="Rhea" id="RHEA:13065"/>
        <dbReference type="ChEBI" id="CHEBI:15377"/>
        <dbReference type="ChEBI" id="CHEBI:15378"/>
        <dbReference type="ChEBI" id="CHEBI:30616"/>
        <dbReference type="ChEBI" id="CHEBI:43474"/>
        <dbReference type="ChEBI" id="CHEBI:456216"/>
        <dbReference type="EC" id="5.6.2.3"/>
    </reaction>
</comment>
<keyword evidence="7 15" id="KW-0067">ATP-binding</keyword>
<evidence type="ECO:0000256" key="9">
    <source>
        <dbReference type="ARBA" id="ARBA00023128"/>
    </source>
</evidence>
<comment type="cofactor">
    <cofactor evidence="1 15">
        <name>Mg(2+)</name>
        <dbReference type="ChEBI" id="CHEBI:18420"/>
    </cofactor>
</comment>
<evidence type="ECO:0000256" key="4">
    <source>
        <dbReference type="ARBA" id="ARBA00022763"/>
    </source>
</evidence>
<evidence type="ECO:0000256" key="14">
    <source>
        <dbReference type="ARBA" id="ARBA00048954"/>
    </source>
</evidence>
<accession>A0A420J2R0</accession>
<comment type="subunit">
    <text evidence="15">Monomer.</text>
</comment>
<dbReference type="CDD" id="cd18037">
    <property type="entry name" value="DEXSc_Pif1_like"/>
    <property type="match status" value="1"/>
</dbReference>
<sequence length="858" mass="95684">MSSGQRNLPVFLAAFSGLLGSGGKLSSCFYEFVTSRYHHFTISRIIDIEMLGRAAKEYIPPPFKPDSNKALLLPRDQVRNGNFEELRRAGKSTKLNVDLKSYLNNLQTIQNKSPITDQTYKKKSNVKAPASSVRSISTSRNLLSVLSSQNCYQDTHESVNMEKKGPISSNSDYQFVDFNEDDFDEDDDLDLDFEYILPNSIAERTISLQNLGPSPSRKITATNKNNQSIASQDIPSSAITWPSSSPSHKLPSLPQDKGMKRETEEMSFEDSSQPVRPMKRRTLPWLQKQAEDELISSGKENAKNALETTTHESSNKINGHRGDSMPWNNSGSSIKESKKKLKNKQKLSKKRRELGEDTEKYEQLQAKLSVTPLSLSDEQKRVLDLVINHSKSVFFTGSAGTGKSVLMRAIIAELRKIYAREPDRVAVTASTGLAACNIGGVTLHSFGGIGLGKDDIPALVRKIKRNPKAKLRWLRTKVLILDEVSMVDGELFDKLEGIARALRNNGRPFGGIQLVITGDFFQLPPVPEFGARSTEIKFAFDAGTWSTSIHHTIGLTQVFRQKDPEFANMLNDMRLGKITDKTELTFKSLNRSVASDGLEATELFPTRREVENANASRMQNLNGESHKYLARDGGLVKDVKIRDKLLSNMMAPKVLELKKGAQVMLIKNMDDGLVNGTIGKVRSFMSEKDFKLRGETAAGLEKLEGNSEDEMSEDEIYPPNLNKTSRSTGQDGIKDTDPGKLYPFVSFKLSDGTRRMMLILPEEWKVELPSGEVQALRVQVPLILAWALSIHKAQGQTLPRVKIDLKKVFEKGQAYVALSRATTQAGLQVLNFDKSKVLAHPRVAQFYNSLYTVNNAEM</sequence>
<dbReference type="InterPro" id="IPR051055">
    <property type="entry name" value="PIF1_helicase"/>
</dbReference>
<evidence type="ECO:0000256" key="3">
    <source>
        <dbReference type="ARBA" id="ARBA00022741"/>
    </source>
</evidence>
<feature type="binding site" evidence="15">
    <location>
        <begin position="397"/>
        <end position="404"/>
    </location>
    <ligand>
        <name>ATP</name>
        <dbReference type="ChEBI" id="CHEBI:30616"/>
    </ligand>
</feature>
<evidence type="ECO:0000256" key="16">
    <source>
        <dbReference type="SAM" id="MobiDB-lite"/>
    </source>
</evidence>
<evidence type="ECO:0000256" key="2">
    <source>
        <dbReference type="ARBA" id="ARBA00004604"/>
    </source>
</evidence>
<evidence type="ECO:0000256" key="5">
    <source>
        <dbReference type="ARBA" id="ARBA00022801"/>
    </source>
</evidence>
<evidence type="ECO:0000313" key="18">
    <source>
        <dbReference type="EMBL" id="RKF81086.1"/>
    </source>
</evidence>
<evidence type="ECO:0000256" key="12">
    <source>
        <dbReference type="ARBA" id="ARBA00023235"/>
    </source>
</evidence>
<dbReference type="InterPro" id="IPR027417">
    <property type="entry name" value="P-loop_NTPase"/>
</dbReference>
<proteinExistence type="inferred from homology"/>
<reference evidence="18 19" key="1">
    <citation type="journal article" date="2018" name="BMC Genomics">
        <title>Comparative genome analyses reveal sequence features reflecting distinct modes of host-adaptation between dicot and monocot powdery mildew.</title>
        <authorList>
            <person name="Wu Y."/>
            <person name="Ma X."/>
            <person name="Pan Z."/>
            <person name="Kale S.D."/>
            <person name="Song Y."/>
            <person name="King H."/>
            <person name="Zhang Q."/>
            <person name="Presley C."/>
            <person name="Deng X."/>
            <person name="Wei C.I."/>
            <person name="Xiao S."/>
        </authorList>
    </citation>
    <scope>NUCLEOTIDE SEQUENCE [LARGE SCALE GENOMIC DNA]</scope>
    <source>
        <strain evidence="18">UCSC1</strain>
    </source>
</reference>
<evidence type="ECO:0000256" key="6">
    <source>
        <dbReference type="ARBA" id="ARBA00022806"/>
    </source>
</evidence>
<keyword evidence="5 15" id="KW-0378">Hydrolase</keyword>
<evidence type="ECO:0000259" key="17">
    <source>
        <dbReference type="SMART" id="SM00382"/>
    </source>
</evidence>
<dbReference type="InterPro" id="IPR048293">
    <property type="entry name" value="PIF1_RRM3_pfh1"/>
</dbReference>
<dbReference type="GO" id="GO:0016887">
    <property type="term" value="F:ATP hydrolysis activity"/>
    <property type="evidence" value="ECO:0007669"/>
    <property type="project" value="RHEA"/>
</dbReference>
<dbReference type="AlphaFoldDB" id="A0A420J2R0"/>
<dbReference type="InterPro" id="IPR049163">
    <property type="entry name" value="Pif1-like_2B_dom"/>
</dbReference>
<dbReference type="PANTHER" id="PTHR47642:SF5">
    <property type="entry name" value="ATP-DEPENDENT DNA HELICASE"/>
    <property type="match status" value="1"/>
</dbReference>
<feature type="region of interest" description="Disordered" evidence="16">
    <location>
        <begin position="305"/>
        <end position="358"/>
    </location>
</feature>
<dbReference type="SMART" id="SM00382">
    <property type="entry name" value="AAA"/>
    <property type="match status" value="1"/>
</dbReference>
<feature type="compositionally biased region" description="Acidic residues" evidence="16">
    <location>
        <begin position="706"/>
        <end position="716"/>
    </location>
</feature>
<dbReference type="GO" id="GO:0003697">
    <property type="term" value="F:single-stranded DNA binding"/>
    <property type="evidence" value="ECO:0007669"/>
    <property type="project" value="UniProtKB-ARBA"/>
</dbReference>
<dbReference type="GO" id="GO:0005524">
    <property type="term" value="F:ATP binding"/>
    <property type="evidence" value="ECO:0007669"/>
    <property type="project" value="UniProtKB-UniRule"/>
</dbReference>
<comment type="function">
    <text evidence="15">DNA-dependent ATPase and 5'-3' DNA helicase required for the maintenance of both mitochondrial and nuclear genome stability.</text>
</comment>
<feature type="region of interest" description="Disordered" evidence="16">
    <location>
        <begin position="226"/>
        <end position="281"/>
    </location>
</feature>
<keyword evidence="8 15" id="KW-0238">DNA-binding</keyword>
<feature type="compositionally biased region" description="Low complexity" evidence="16">
    <location>
        <begin position="235"/>
        <end position="254"/>
    </location>
</feature>
<dbReference type="Proteomes" id="UP000285405">
    <property type="component" value="Unassembled WGS sequence"/>
</dbReference>
<comment type="caution">
    <text evidence="18">The sequence shown here is derived from an EMBL/GenBank/DDBJ whole genome shotgun (WGS) entry which is preliminary data.</text>
</comment>
<dbReference type="GO" id="GO:0005739">
    <property type="term" value="C:mitochondrion"/>
    <property type="evidence" value="ECO:0007669"/>
    <property type="project" value="UniProtKB-SubCell"/>
</dbReference>
<dbReference type="InterPro" id="IPR010285">
    <property type="entry name" value="DNA_helicase_pif1-like_DEAD"/>
</dbReference>
<dbReference type="Gene3D" id="3.40.50.300">
    <property type="entry name" value="P-loop containing nucleotide triphosphate hydrolases"/>
    <property type="match status" value="1"/>
</dbReference>
<dbReference type="EC" id="5.6.2.3" evidence="15"/>
<keyword evidence="11 15" id="KW-0234">DNA repair</keyword>
<dbReference type="Pfam" id="PF21530">
    <property type="entry name" value="Pif1_2B_dom"/>
    <property type="match status" value="1"/>
</dbReference>
<evidence type="ECO:0000256" key="15">
    <source>
        <dbReference type="HAMAP-Rule" id="MF_03176"/>
    </source>
</evidence>
<dbReference type="FunFam" id="3.40.50.300:FF:001226">
    <property type="entry name" value="ATP-dependent DNA helicase PIF1"/>
    <property type="match status" value="1"/>
</dbReference>
<dbReference type="SUPFAM" id="SSF52540">
    <property type="entry name" value="P-loop containing nucleoside triphosphate hydrolases"/>
    <property type="match status" value="2"/>
</dbReference>
<evidence type="ECO:0000256" key="10">
    <source>
        <dbReference type="ARBA" id="ARBA00023172"/>
    </source>
</evidence>
<feature type="compositionally biased region" description="Polar residues" evidence="16">
    <location>
        <begin position="721"/>
        <end position="730"/>
    </location>
</feature>